<reference evidence="2 3" key="2">
    <citation type="submission" date="2019-09" db="EMBL/GenBank/DDBJ databases">
        <authorList>
            <person name="Jin C."/>
        </authorList>
    </citation>
    <scope>NUCLEOTIDE SEQUENCE [LARGE SCALE GENOMIC DNA]</scope>
    <source>
        <strain evidence="2 3">AN110305</strain>
    </source>
</reference>
<gene>
    <name evidence="2" type="ORF">F0L68_36875</name>
</gene>
<dbReference type="EMBL" id="VUOB01000077">
    <property type="protein sequence ID" value="KAA2252127.1"/>
    <property type="molecule type" value="Genomic_DNA"/>
</dbReference>
<dbReference type="Pfam" id="PF02627">
    <property type="entry name" value="CMD"/>
    <property type="match status" value="1"/>
</dbReference>
<dbReference type="SUPFAM" id="SSF69118">
    <property type="entry name" value="AhpD-like"/>
    <property type="match status" value="1"/>
</dbReference>
<dbReference type="InterPro" id="IPR003779">
    <property type="entry name" value="CMD-like"/>
</dbReference>
<dbReference type="PANTHER" id="PTHR35446">
    <property type="entry name" value="SI:CH211-175M2.5"/>
    <property type="match status" value="1"/>
</dbReference>
<evidence type="ECO:0000313" key="2">
    <source>
        <dbReference type="EMBL" id="KAA2252127.1"/>
    </source>
</evidence>
<dbReference type="Proteomes" id="UP000323454">
    <property type="component" value="Unassembled WGS sequence"/>
</dbReference>
<reference evidence="2 3" key="1">
    <citation type="submission" date="2019-09" db="EMBL/GenBank/DDBJ databases">
        <title>Goodfellowia gen. nov., a new genus of the Pseudonocardineae related to Actinoalloteichus, containing Goodfellowia coeruleoviolacea gen. nov., comb. nov. gen. nov., comb. nov.</title>
        <authorList>
            <person name="Labeda D."/>
        </authorList>
    </citation>
    <scope>NUCLEOTIDE SEQUENCE [LARGE SCALE GENOMIC DNA]</scope>
    <source>
        <strain evidence="2 3">AN110305</strain>
    </source>
</reference>
<keyword evidence="3" id="KW-1185">Reference proteome</keyword>
<dbReference type="InterPro" id="IPR029032">
    <property type="entry name" value="AhpD-like"/>
</dbReference>
<proteinExistence type="predicted"/>
<dbReference type="Gene3D" id="1.20.1290.10">
    <property type="entry name" value="AhpD-like"/>
    <property type="match status" value="1"/>
</dbReference>
<dbReference type="AlphaFoldDB" id="A0A5B2WQ42"/>
<comment type="caution">
    <text evidence="2">The sequence shown here is derived from an EMBL/GenBank/DDBJ whole genome shotgun (WGS) entry which is preliminary data.</text>
</comment>
<dbReference type="OrthoDB" id="122912at2"/>
<dbReference type="RefSeq" id="WP_149854543.1">
    <property type="nucleotide sequence ID" value="NZ_VUOB01000077.1"/>
</dbReference>
<feature type="domain" description="Carboxymuconolactone decarboxylase-like" evidence="1">
    <location>
        <begin position="41"/>
        <end position="119"/>
    </location>
</feature>
<accession>A0A5B2WQ42</accession>
<protein>
    <submittedName>
        <fullName evidence="2">Carboxymuconolactone decarboxylase family protein</fullName>
    </submittedName>
</protein>
<evidence type="ECO:0000259" key="1">
    <source>
        <dbReference type="Pfam" id="PF02627"/>
    </source>
</evidence>
<dbReference type="InterPro" id="IPR004675">
    <property type="entry name" value="AhpD_core"/>
</dbReference>
<name>A0A5B2WQ42_9PSEU</name>
<organism evidence="2 3">
    <name type="scientific">Solihabitans fulvus</name>
    <dbReference type="NCBI Taxonomy" id="1892852"/>
    <lineage>
        <taxon>Bacteria</taxon>
        <taxon>Bacillati</taxon>
        <taxon>Actinomycetota</taxon>
        <taxon>Actinomycetes</taxon>
        <taxon>Pseudonocardiales</taxon>
        <taxon>Pseudonocardiaceae</taxon>
        <taxon>Solihabitans</taxon>
    </lineage>
</organism>
<dbReference type="NCBIfam" id="TIGR00778">
    <property type="entry name" value="ahpD_dom"/>
    <property type="match status" value="1"/>
</dbReference>
<dbReference type="PANTHER" id="PTHR35446:SF3">
    <property type="entry name" value="CMD DOMAIN-CONTAINING PROTEIN"/>
    <property type="match status" value="1"/>
</dbReference>
<evidence type="ECO:0000313" key="3">
    <source>
        <dbReference type="Proteomes" id="UP000323454"/>
    </source>
</evidence>
<sequence length="180" mass="18667">MPRLTTVDPATATPTAKALLDKVERMLGVTPNMMRAMATSPAVLDAYLSFSGSLSKGSLSGAVREQIALVSAAENSCEYCYAAHHELGARAGVSAADLAAGGHAKAADPRTAAALRFARAVLRTKGFVTDEDLAEVRAAGYTDGELGEIIGNVALNVFTNYFNSVGHTEIDFPPVALPAA</sequence>
<dbReference type="GO" id="GO:0051920">
    <property type="term" value="F:peroxiredoxin activity"/>
    <property type="evidence" value="ECO:0007669"/>
    <property type="project" value="InterPro"/>
</dbReference>